<feature type="region of interest" description="Disordered" evidence="1">
    <location>
        <begin position="152"/>
        <end position="191"/>
    </location>
</feature>
<accession>A0AAD7W8F5</accession>
<comment type="caution">
    <text evidence="2">The sequence shown here is derived from an EMBL/GenBank/DDBJ whole genome shotgun (WGS) entry which is preliminary data.</text>
</comment>
<evidence type="ECO:0000256" key="1">
    <source>
        <dbReference type="SAM" id="MobiDB-lite"/>
    </source>
</evidence>
<evidence type="ECO:0000313" key="3">
    <source>
        <dbReference type="Proteomes" id="UP001221898"/>
    </source>
</evidence>
<reference evidence="2" key="1">
    <citation type="journal article" date="2023" name="Science">
        <title>Genome structures resolve the early diversification of teleost fishes.</title>
        <authorList>
            <person name="Parey E."/>
            <person name="Louis A."/>
            <person name="Montfort J."/>
            <person name="Bouchez O."/>
            <person name="Roques C."/>
            <person name="Iampietro C."/>
            <person name="Lluch J."/>
            <person name="Castinel A."/>
            <person name="Donnadieu C."/>
            <person name="Desvignes T."/>
            <person name="Floi Bucao C."/>
            <person name="Jouanno E."/>
            <person name="Wen M."/>
            <person name="Mejri S."/>
            <person name="Dirks R."/>
            <person name="Jansen H."/>
            <person name="Henkel C."/>
            <person name="Chen W.J."/>
            <person name="Zahm M."/>
            <person name="Cabau C."/>
            <person name="Klopp C."/>
            <person name="Thompson A.W."/>
            <person name="Robinson-Rechavi M."/>
            <person name="Braasch I."/>
            <person name="Lecointre G."/>
            <person name="Bobe J."/>
            <person name="Postlethwait J.H."/>
            <person name="Berthelot C."/>
            <person name="Roest Crollius H."/>
            <person name="Guiguen Y."/>
        </authorList>
    </citation>
    <scope>NUCLEOTIDE SEQUENCE</scope>
    <source>
        <strain evidence="2">NC1722</strain>
    </source>
</reference>
<dbReference type="EMBL" id="JAINUG010000206">
    <property type="protein sequence ID" value="KAJ8387747.1"/>
    <property type="molecule type" value="Genomic_DNA"/>
</dbReference>
<organism evidence="2 3">
    <name type="scientific">Aldrovandia affinis</name>
    <dbReference type="NCBI Taxonomy" id="143900"/>
    <lineage>
        <taxon>Eukaryota</taxon>
        <taxon>Metazoa</taxon>
        <taxon>Chordata</taxon>
        <taxon>Craniata</taxon>
        <taxon>Vertebrata</taxon>
        <taxon>Euteleostomi</taxon>
        <taxon>Actinopterygii</taxon>
        <taxon>Neopterygii</taxon>
        <taxon>Teleostei</taxon>
        <taxon>Notacanthiformes</taxon>
        <taxon>Halosauridae</taxon>
        <taxon>Aldrovandia</taxon>
    </lineage>
</organism>
<sequence>MNGALVRRAGGSVTQRGEARTLTPSLSVGHQRRLLWRSLDGALGPGSGKITDGDLWHAFAYVCAWAVPAERRGPTASPRRKSWNFSGAFSALPPHGSSCACSAPLRLQTGENNGATEVTGAPTRSTTSAAEAHVCSSSALLWRLGRAHLAPPRATVASARWRQQRPAVTRPDPEREDLTSPLAPPKPKQGG</sequence>
<dbReference type="Proteomes" id="UP001221898">
    <property type="component" value="Unassembled WGS sequence"/>
</dbReference>
<evidence type="ECO:0000313" key="2">
    <source>
        <dbReference type="EMBL" id="KAJ8387747.1"/>
    </source>
</evidence>
<name>A0AAD7W8F5_9TELE</name>
<protein>
    <submittedName>
        <fullName evidence="2">Uncharacterized protein</fullName>
    </submittedName>
</protein>
<gene>
    <name evidence="2" type="ORF">AAFF_G00150480</name>
</gene>
<dbReference type="AlphaFoldDB" id="A0AAD7W8F5"/>
<keyword evidence="3" id="KW-1185">Reference proteome</keyword>
<feature type="region of interest" description="Disordered" evidence="1">
    <location>
        <begin position="1"/>
        <end position="24"/>
    </location>
</feature>
<feature type="compositionally biased region" description="Pro residues" evidence="1">
    <location>
        <begin position="182"/>
        <end position="191"/>
    </location>
</feature>
<proteinExistence type="predicted"/>